<sequence>MRRPCLVFTRRGKIADVTSPDLARREQQQQQQQRRRRRDNRGSGGDSASNSSRLQMKQVMTTTTTGERARRNTQVGRQSDTRNSRELKRNDLPR</sequence>
<feature type="compositionally biased region" description="Basic and acidic residues" evidence="1">
    <location>
        <begin position="79"/>
        <end position="94"/>
    </location>
</feature>
<comment type="caution">
    <text evidence="2">The sequence shown here is derived from an EMBL/GenBank/DDBJ whole genome shotgun (WGS) entry which is preliminary data.</text>
</comment>
<proteinExistence type="predicted"/>
<reference evidence="2 3" key="1">
    <citation type="journal article" date="2024" name="Ann. Entomol. Soc. Am.">
        <title>Genomic analyses of the southern and eastern yellowjacket wasps (Hymenoptera: Vespidae) reveal evolutionary signatures of social life.</title>
        <authorList>
            <person name="Catto M.A."/>
            <person name="Caine P.B."/>
            <person name="Orr S.E."/>
            <person name="Hunt B.G."/>
            <person name="Goodisman M.A.D."/>
        </authorList>
    </citation>
    <scope>NUCLEOTIDE SEQUENCE [LARGE SCALE GENOMIC DNA]</scope>
    <source>
        <strain evidence="2">233</strain>
        <tissue evidence="2">Head and thorax</tissue>
    </source>
</reference>
<gene>
    <name evidence="2" type="ORF">V1478_012629</name>
</gene>
<organism evidence="2 3">
    <name type="scientific">Vespula squamosa</name>
    <name type="common">Southern yellow jacket</name>
    <name type="synonym">Wasp</name>
    <dbReference type="NCBI Taxonomy" id="30214"/>
    <lineage>
        <taxon>Eukaryota</taxon>
        <taxon>Metazoa</taxon>
        <taxon>Ecdysozoa</taxon>
        <taxon>Arthropoda</taxon>
        <taxon>Hexapoda</taxon>
        <taxon>Insecta</taxon>
        <taxon>Pterygota</taxon>
        <taxon>Neoptera</taxon>
        <taxon>Endopterygota</taxon>
        <taxon>Hymenoptera</taxon>
        <taxon>Apocrita</taxon>
        <taxon>Aculeata</taxon>
        <taxon>Vespoidea</taxon>
        <taxon>Vespidae</taxon>
        <taxon>Vespinae</taxon>
        <taxon>Vespula</taxon>
    </lineage>
</organism>
<dbReference type="EMBL" id="JAUDFV010000153">
    <property type="protein sequence ID" value="KAL2716929.1"/>
    <property type="molecule type" value="Genomic_DNA"/>
</dbReference>
<dbReference type="Proteomes" id="UP001607302">
    <property type="component" value="Unassembled WGS sequence"/>
</dbReference>
<evidence type="ECO:0000313" key="2">
    <source>
        <dbReference type="EMBL" id="KAL2716929.1"/>
    </source>
</evidence>
<protein>
    <submittedName>
        <fullName evidence="2">Uncharacterized protein</fullName>
    </submittedName>
</protein>
<feature type="region of interest" description="Disordered" evidence="1">
    <location>
        <begin position="1"/>
        <end position="94"/>
    </location>
</feature>
<evidence type="ECO:0000313" key="3">
    <source>
        <dbReference type="Proteomes" id="UP001607302"/>
    </source>
</evidence>
<dbReference type="AlphaFoldDB" id="A0ABD2A8I4"/>
<name>A0ABD2A8I4_VESSQ</name>
<accession>A0ABD2A8I4</accession>
<feature type="compositionally biased region" description="Polar residues" evidence="1">
    <location>
        <begin position="46"/>
        <end position="78"/>
    </location>
</feature>
<keyword evidence="3" id="KW-1185">Reference proteome</keyword>
<evidence type="ECO:0000256" key="1">
    <source>
        <dbReference type="SAM" id="MobiDB-lite"/>
    </source>
</evidence>